<dbReference type="AlphaFoldDB" id="A0AAN6XN85"/>
<evidence type="ECO:0000313" key="4">
    <source>
        <dbReference type="Proteomes" id="UP001303160"/>
    </source>
</evidence>
<gene>
    <name evidence="3" type="ORF">QBC40DRAFT_317273</name>
</gene>
<sequence length="242" mass="26711">MALSALSLRSPSSFSLPSPLSPFDSSDSMGSPVLPIRSPPPFALPPPMIPCDEPHSIASPAPPQPRSPSPFALPPPLSPLAARVSPFNLRVSSADGVPKPIFERDATRNRGFDSFAIANEELARRREFIWHLEYLSHMKNKEGAAAIQKEVDAYIERFRANEAAAAITKTTSSPLPGIPKRRSWISWIDQEIMSTTPRPSLSLFFPLHLALYILLHALIILFVLLLLLLRWLVMPGPGFPRL</sequence>
<evidence type="ECO:0000256" key="1">
    <source>
        <dbReference type="SAM" id="MobiDB-lite"/>
    </source>
</evidence>
<accession>A0AAN6XN85</accession>
<comment type="caution">
    <text evidence="3">The sequence shown here is derived from an EMBL/GenBank/DDBJ whole genome shotgun (WGS) entry which is preliminary data.</text>
</comment>
<reference evidence="3" key="2">
    <citation type="submission" date="2023-05" db="EMBL/GenBank/DDBJ databases">
        <authorList>
            <consortium name="Lawrence Berkeley National Laboratory"/>
            <person name="Steindorff A."/>
            <person name="Hensen N."/>
            <person name="Bonometti L."/>
            <person name="Westerberg I."/>
            <person name="Brannstrom I.O."/>
            <person name="Guillou S."/>
            <person name="Cros-Aarteil S."/>
            <person name="Calhoun S."/>
            <person name="Haridas S."/>
            <person name="Kuo A."/>
            <person name="Mondo S."/>
            <person name="Pangilinan J."/>
            <person name="Riley R."/>
            <person name="Labutti K."/>
            <person name="Andreopoulos B."/>
            <person name="Lipzen A."/>
            <person name="Chen C."/>
            <person name="Yanf M."/>
            <person name="Daum C."/>
            <person name="Ng V."/>
            <person name="Clum A."/>
            <person name="Ohm R."/>
            <person name="Martin F."/>
            <person name="Silar P."/>
            <person name="Natvig D."/>
            <person name="Lalanne C."/>
            <person name="Gautier V."/>
            <person name="Ament-Velasquez S.L."/>
            <person name="Kruys A."/>
            <person name="Hutchinson M.I."/>
            <person name="Powell A.J."/>
            <person name="Barry K."/>
            <person name="Miller A.N."/>
            <person name="Grigoriev I.V."/>
            <person name="Debuchy R."/>
            <person name="Gladieux P."/>
            <person name="Thoren M.H."/>
            <person name="Johannesson H."/>
        </authorList>
    </citation>
    <scope>NUCLEOTIDE SEQUENCE</scope>
    <source>
        <strain evidence="3">CBS 315.58</strain>
    </source>
</reference>
<feature type="compositionally biased region" description="Low complexity" evidence="1">
    <location>
        <begin position="1"/>
        <end position="28"/>
    </location>
</feature>
<evidence type="ECO:0000256" key="2">
    <source>
        <dbReference type="SAM" id="Phobius"/>
    </source>
</evidence>
<keyword evidence="4" id="KW-1185">Reference proteome</keyword>
<feature type="compositionally biased region" description="Pro residues" evidence="1">
    <location>
        <begin position="60"/>
        <end position="74"/>
    </location>
</feature>
<keyword evidence="2" id="KW-0812">Transmembrane</keyword>
<proteinExistence type="predicted"/>
<dbReference type="Proteomes" id="UP001303160">
    <property type="component" value="Unassembled WGS sequence"/>
</dbReference>
<feature type="region of interest" description="Disordered" evidence="1">
    <location>
        <begin position="1"/>
        <end position="74"/>
    </location>
</feature>
<organism evidence="3 4">
    <name type="scientific">Triangularia verruculosa</name>
    <dbReference type="NCBI Taxonomy" id="2587418"/>
    <lineage>
        <taxon>Eukaryota</taxon>
        <taxon>Fungi</taxon>
        <taxon>Dikarya</taxon>
        <taxon>Ascomycota</taxon>
        <taxon>Pezizomycotina</taxon>
        <taxon>Sordariomycetes</taxon>
        <taxon>Sordariomycetidae</taxon>
        <taxon>Sordariales</taxon>
        <taxon>Podosporaceae</taxon>
        <taxon>Triangularia</taxon>
    </lineage>
</organism>
<dbReference type="EMBL" id="MU863889">
    <property type="protein sequence ID" value="KAK4203473.1"/>
    <property type="molecule type" value="Genomic_DNA"/>
</dbReference>
<evidence type="ECO:0000313" key="3">
    <source>
        <dbReference type="EMBL" id="KAK4203473.1"/>
    </source>
</evidence>
<protein>
    <submittedName>
        <fullName evidence="3">Uncharacterized protein</fullName>
    </submittedName>
</protein>
<reference evidence="3" key="1">
    <citation type="journal article" date="2023" name="Mol. Phylogenet. Evol.">
        <title>Genome-scale phylogeny and comparative genomics of the fungal order Sordariales.</title>
        <authorList>
            <person name="Hensen N."/>
            <person name="Bonometti L."/>
            <person name="Westerberg I."/>
            <person name="Brannstrom I.O."/>
            <person name="Guillou S."/>
            <person name="Cros-Aarteil S."/>
            <person name="Calhoun S."/>
            <person name="Haridas S."/>
            <person name="Kuo A."/>
            <person name="Mondo S."/>
            <person name="Pangilinan J."/>
            <person name="Riley R."/>
            <person name="LaButti K."/>
            <person name="Andreopoulos B."/>
            <person name="Lipzen A."/>
            <person name="Chen C."/>
            <person name="Yan M."/>
            <person name="Daum C."/>
            <person name="Ng V."/>
            <person name="Clum A."/>
            <person name="Steindorff A."/>
            <person name="Ohm R.A."/>
            <person name="Martin F."/>
            <person name="Silar P."/>
            <person name="Natvig D.O."/>
            <person name="Lalanne C."/>
            <person name="Gautier V."/>
            <person name="Ament-Velasquez S.L."/>
            <person name="Kruys A."/>
            <person name="Hutchinson M.I."/>
            <person name="Powell A.J."/>
            <person name="Barry K."/>
            <person name="Miller A.N."/>
            <person name="Grigoriev I.V."/>
            <person name="Debuchy R."/>
            <person name="Gladieux P."/>
            <person name="Hiltunen Thoren M."/>
            <person name="Johannesson H."/>
        </authorList>
    </citation>
    <scope>NUCLEOTIDE SEQUENCE</scope>
    <source>
        <strain evidence="3">CBS 315.58</strain>
    </source>
</reference>
<keyword evidence="2" id="KW-1133">Transmembrane helix</keyword>
<feature type="compositionally biased region" description="Pro residues" evidence="1">
    <location>
        <begin position="37"/>
        <end position="49"/>
    </location>
</feature>
<feature type="transmembrane region" description="Helical" evidence="2">
    <location>
        <begin position="209"/>
        <end position="233"/>
    </location>
</feature>
<keyword evidence="2" id="KW-0472">Membrane</keyword>
<name>A0AAN6XN85_9PEZI</name>